<name>A0A8J2RGH6_9CRUS</name>
<dbReference type="PANTHER" id="PTHR34033:SF1">
    <property type="entry name" value="AP-5 COMPLEX SUBUNIT BETA-1"/>
    <property type="match status" value="1"/>
</dbReference>
<organism evidence="2 3">
    <name type="scientific">Daphnia galeata</name>
    <dbReference type="NCBI Taxonomy" id="27404"/>
    <lineage>
        <taxon>Eukaryota</taxon>
        <taxon>Metazoa</taxon>
        <taxon>Ecdysozoa</taxon>
        <taxon>Arthropoda</taxon>
        <taxon>Crustacea</taxon>
        <taxon>Branchiopoda</taxon>
        <taxon>Diplostraca</taxon>
        <taxon>Cladocera</taxon>
        <taxon>Anomopoda</taxon>
        <taxon>Daphniidae</taxon>
        <taxon>Daphnia</taxon>
    </lineage>
</organism>
<evidence type="ECO:0000313" key="3">
    <source>
        <dbReference type="Proteomes" id="UP000789390"/>
    </source>
</evidence>
<evidence type="ECO:0000313" key="2">
    <source>
        <dbReference type="EMBL" id="CAH0101674.1"/>
    </source>
</evidence>
<keyword evidence="3" id="KW-1185">Reference proteome</keyword>
<dbReference type="GO" id="GO:0016197">
    <property type="term" value="P:endosomal transport"/>
    <property type="evidence" value="ECO:0007669"/>
    <property type="project" value="InterPro"/>
</dbReference>
<sequence length="884" mass="100281">MITVLVDSLIQFLGDVTNEFHLVDVILELIQRICSDSAIHSSEIEFAILSFQNIYNVNIFKIDVKCKLLEMIVTVLLTFKNYYQPSQEVTEEVVQFLVNIIENKNESASTCLTTIDCLTEIELNMPETLKSHLDIFVDKLNHEQLSDKSSEITSLIIRNTTNPTSNQFEIVHKLLEMLPSLCPFTMVYVTKNILGLCGFDFQEKLENSLKKLIEMHKTTFDLCILQTITSIQERLKGISNESAVFLCSTHPALPIGRNLIALDWLAASSFLKNEAIEIKQFYPTEFDGADAHPISLCLHFEQLVSFAVKSGTSRSFAAVFRTMRNMLARSRHPVCLPHIVDFLKNVGSNQPEQLSEAITLGLIDAFDEMDNILFIMPHMGHLIQFFTESTLYQYEFCQPRMVLRIIRNCLEENKSCDCGVEVLELCQALIRNQDYEIFQPELKTVLSLIETSNAETDVKQRAWMLRSLIAHVNTDSLKDAFDADMDLSLTGKIEKTDYSPIFVKVLSDYKITDAISGLKIDFIMDPKLGRAESLYIPVLEIKQVRKACLQIHPTACSAVTIEASYALYLFHASLEESKGLKKIPVPLNPEEDRNKDHSISPRQFHNLFYDGFYAPYMSNPDYLMLIDARDENSFLERHILSARWYGVLPLDHLQDLFNLSKYTLIILYDQDGTGIEDQDSNLFKLQAQLRKAKLDPFCICGGIIQIERSLSYMIASNVLGVPERQLALSWYPSIILEDTMWLGRMEQGSNTTILLNLNVTHLIHIGQTGPALAFPGMTCLTVNWSESLKGQELYNALKGATLFAIKAAQEKGRILILGDQGVNRSATLTMAVLMQDKNCTLEDAFYYVKCLRPAVQPSPCHLDVLCKFETELFGKKISSVEDLW</sequence>
<dbReference type="CDD" id="cd14498">
    <property type="entry name" value="DSP"/>
    <property type="match status" value="1"/>
</dbReference>
<reference evidence="2" key="1">
    <citation type="submission" date="2021-11" db="EMBL/GenBank/DDBJ databases">
        <authorList>
            <person name="Schell T."/>
        </authorList>
    </citation>
    <scope>NUCLEOTIDE SEQUENCE</scope>
    <source>
        <strain evidence="2">M5</strain>
    </source>
</reference>
<dbReference type="PANTHER" id="PTHR34033">
    <property type="entry name" value="AP-5 COMPLEX SUBUNIT BETA-1"/>
    <property type="match status" value="1"/>
</dbReference>
<accession>A0A8J2RGH6</accession>
<dbReference type="EMBL" id="CAKKLH010000064">
    <property type="protein sequence ID" value="CAH0101674.1"/>
    <property type="molecule type" value="Genomic_DNA"/>
</dbReference>
<dbReference type="SUPFAM" id="SSF52821">
    <property type="entry name" value="Rhodanese/Cell cycle control phosphatase"/>
    <property type="match status" value="1"/>
</dbReference>
<dbReference type="SUPFAM" id="SSF48371">
    <property type="entry name" value="ARM repeat"/>
    <property type="match status" value="1"/>
</dbReference>
<dbReference type="GO" id="GO:0005765">
    <property type="term" value="C:lysosomal membrane"/>
    <property type="evidence" value="ECO:0007669"/>
    <property type="project" value="TreeGrafter"/>
</dbReference>
<dbReference type="InterPro" id="IPR000340">
    <property type="entry name" value="Dual-sp_phosphatase_cat-dom"/>
</dbReference>
<feature type="domain" description="Tyrosine-protein phosphatase" evidence="1">
    <location>
        <begin position="731"/>
        <end position="871"/>
    </location>
</feature>
<dbReference type="InterPro" id="IPR038741">
    <property type="entry name" value="AP5B1"/>
</dbReference>
<dbReference type="InterPro" id="IPR016024">
    <property type="entry name" value="ARM-type_fold"/>
</dbReference>
<dbReference type="SUPFAM" id="SSF52799">
    <property type="entry name" value="(Phosphotyrosine protein) phosphatases II"/>
    <property type="match status" value="1"/>
</dbReference>
<dbReference type="Pfam" id="PF00782">
    <property type="entry name" value="DSPc"/>
    <property type="match status" value="1"/>
</dbReference>
<dbReference type="Gene3D" id="3.90.190.10">
    <property type="entry name" value="Protein tyrosine phosphatase superfamily"/>
    <property type="match status" value="1"/>
</dbReference>
<dbReference type="InterPro" id="IPR020422">
    <property type="entry name" value="TYR_PHOSPHATASE_DUAL_dom"/>
</dbReference>
<dbReference type="SMART" id="SM00195">
    <property type="entry name" value="DSPc"/>
    <property type="match status" value="1"/>
</dbReference>
<dbReference type="Proteomes" id="UP000789390">
    <property type="component" value="Unassembled WGS sequence"/>
</dbReference>
<dbReference type="GO" id="GO:0030119">
    <property type="term" value="C:AP-type membrane coat adaptor complex"/>
    <property type="evidence" value="ECO:0007669"/>
    <property type="project" value="TreeGrafter"/>
</dbReference>
<dbReference type="CDD" id="cd00158">
    <property type="entry name" value="RHOD"/>
    <property type="match status" value="1"/>
</dbReference>
<dbReference type="OrthoDB" id="6347809at2759"/>
<proteinExistence type="predicted"/>
<dbReference type="AlphaFoldDB" id="A0A8J2RGH6"/>
<evidence type="ECO:0000259" key="1">
    <source>
        <dbReference type="SMART" id="SM00195"/>
    </source>
</evidence>
<dbReference type="InterPro" id="IPR036873">
    <property type="entry name" value="Rhodanese-like_dom_sf"/>
</dbReference>
<comment type="caution">
    <text evidence="2">The sequence shown here is derived from an EMBL/GenBank/DDBJ whole genome shotgun (WGS) entry which is preliminary data.</text>
</comment>
<dbReference type="InterPro" id="IPR029021">
    <property type="entry name" value="Prot-tyrosine_phosphatase-like"/>
</dbReference>
<gene>
    <name evidence="2" type="ORF">DGAL_LOCUS4012</name>
</gene>
<protein>
    <recommendedName>
        <fullName evidence="1">Tyrosine-protein phosphatase domain-containing protein</fullName>
    </recommendedName>
</protein>